<reference evidence="1" key="1">
    <citation type="submission" date="2021-06" db="EMBL/GenBank/DDBJ databases">
        <title>Parelaphostrongylus tenuis whole genome reference sequence.</title>
        <authorList>
            <person name="Garwood T.J."/>
            <person name="Larsen P.A."/>
            <person name="Fountain-Jones N.M."/>
            <person name="Garbe J.R."/>
            <person name="Macchietto M.G."/>
            <person name="Kania S.A."/>
            <person name="Gerhold R.W."/>
            <person name="Richards J.E."/>
            <person name="Wolf T.M."/>
        </authorList>
    </citation>
    <scope>NUCLEOTIDE SEQUENCE</scope>
    <source>
        <strain evidence="1">MNPRO001-30</strain>
        <tissue evidence="1">Meninges</tissue>
    </source>
</reference>
<dbReference type="PANTHER" id="PTHR46895">
    <property type="entry name" value="PROTEIN CBG20548-RELATED"/>
    <property type="match status" value="1"/>
</dbReference>
<dbReference type="PANTHER" id="PTHR46895:SF8">
    <property type="entry name" value="G-PROTEIN COUPLED RECEPTORS FAMILY 1 PROFILE DOMAIN-CONTAINING PROTEIN"/>
    <property type="match status" value="1"/>
</dbReference>
<evidence type="ECO:0000313" key="1">
    <source>
        <dbReference type="EMBL" id="KAJ1373231.1"/>
    </source>
</evidence>
<dbReference type="Proteomes" id="UP001196413">
    <property type="component" value="Unassembled WGS sequence"/>
</dbReference>
<dbReference type="EMBL" id="JAHQIW010007239">
    <property type="protein sequence ID" value="KAJ1373231.1"/>
    <property type="molecule type" value="Genomic_DNA"/>
</dbReference>
<name>A0AAD5RBY6_PARTN</name>
<dbReference type="Gene3D" id="1.20.1070.10">
    <property type="entry name" value="Rhodopsin 7-helix transmembrane proteins"/>
    <property type="match status" value="1"/>
</dbReference>
<keyword evidence="2" id="KW-1185">Reference proteome</keyword>
<organism evidence="1 2">
    <name type="scientific">Parelaphostrongylus tenuis</name>
    <name type="common">Meningeal worm</name>
    <dbReference type="NCBI Taxonomy" id="148309"/>
    <lineage>
        <taxon>Eukaryota</taxon>
        <taxon>Metazoa</taxon>
        <taxon>Ecdysozoa</taxon>
        <taxon>Nematoda</taxon>
        <taxon>Chromadorea</taxon>
        <taxon>Rhabditida</taxon>
        <taxon>Rhabditina</taxon>
        <taxon>Rhabditomorpha</taxon>
        <taxon>Strongyloidea</taxon>
        <taxon>Metastrongylidae</taxon>
        <taxon>Parelaphostrongylus</taxon>
    </lineage>
</organism>
<accession>A0AAD5RBY6</accession>
<dbReference type="AlphaFoldDB" id="A0AAD5RBY6"/>
<protein>
    <recommendedName>
        <fullName evidence="3">G-protein coupled receptors family 1 profile domain-containing protein</fullName>
    </recommendedName>
</protein>
<proteinExistence type="predicted"/>
<evidence type="ECO:0000313" key="2">
    <source>
        <dbReference type="Proteomes" id="UP001196413"/>
    </source>
</evidence>
<evidence type="ECO:0008006" key="3">
    <source>
        <dbReference type="Google" id="ProtNLM"/>
    </source>
</evidence>
<comment type="caution">
    <text evidence="1">The sequence shown here is derived from an EMBL/GenBank/DDBJ whole genome shotgun (WGS) entry which is preliminary data.</text>
</comment>
<sequence length="101" mass="11264">MVTVIITSFVICNAPGAILYVANQNQITFKKSLTNAMIESVSNTLVITGKVLNFVLFCMSSDHFRALLRMRLRSAVECTNIARHSSYRSATKTYSIPLNDM</sequence>
<dbReference type="SUPFAM" id="SSF81321">
    <property type="entry name" value="Family A G protein-coupled receptor-like"/>
    <property type="match status" value="1"/>
</dbReference>
<gene>
    <name evidence="1" type="ORF">KIN20_035590</name>
</gene>